<name>X0SRF7_9ZZZZ</name>
<comment type="caution">
    <text evidence="1">The sequence shown here is derived from an EMBL/GenBank/DDBJ whole genome shotgun (WGS) entry which is preliminary data.</text>
</comment>
<dbReference type="AlphaFoldDB" id="X0SRF7"/>
<proteinExistence type="predicted"/>
<protein>
    <submittedName>
        <fullName evidence="1">Uncharacterized protein</fullName>
    </submittedName>
</protein>
<organism evidence="1">
    <name type="scientific">marine sediment metagenome</name>
    <dbReference type="NCBI Taxonomy" id="412755"/>
    <lineage>
        <taxon>unclassified sequences</taxon>
        <taxon>metagenomes</taxon>
        <taxon>ecological metagenomes</taxon>
    </lineage>
</organism>
<reference evidence="1" key="1">
    <citation type="journal article" date="2014" name="Front. Microbiol.">
        <title>High frequency of phylogenetically diverse reductive dehalogenase-homologous genes in deep subseafloor sedimentary metagenomes.</title>
        <authorList>
            <person name="Kawai M."/>
            <person name="Futagami T."/>
            <person name="Toyoda A."/>
            <person name="Takaki Y."/>
            <person name="Nishi S."/>
            <person name="Hori S."/>
            <person name="Arai W."/>
            <person name="Tsubouchi T."/>
            <person name="Morono Y."/>
            <person name="Uchiyama I."/>
            <person name="Ito T."/>
            <person name="Fujiyama A."/>
            <person name="Inagaki F."/>
            <person name="Takami H."/>
        </authorList>
    </citation>
    <scope>NUCLEOTIDE SEQUENCE</scope>
    <source>
        <strain evidence="1">Expedition CK06-06</strain>
    </source>
</reference>
<feature type="non-terminal residue" evidence="1">
    <location>
        <position position="223"/>
    </location>
</feature>
<accession>X0SRF7</accession>
<dbReference type="EMBL" id="BARS01004811">
    <property type="protein sequence ID" value="GAF83693.1"/>
    <property type="molecule type" value="Genomic_DNA"/>
</dbReference>
<sequence length="223" mass="25413">MRKVFVLLLLGVFILSLVSAIELRQIEPIEKIGSNWDNVDKFTKDITTSIYGKYEIRNSILKIPFLKLSKVVDIELKSNSDICGDNCFAEKEITLYNDGILVDEIIFKTRQSDGSWVEQDIRSYHFSYEGQVQDYKTVCIPNKELNLNGTRTETCERVEDGSHYGRINYEEGDVVPAGSYLLRLDGQKKPSRTIDWVINSNGIWTDEWAIWGSIGSGDDAEVI</sequence>
<gene>
    <name evidence="1" type="ORF">S01H1_09415</name>
</gene>
<evidence type="ECO:0000313" key="1">
    <source>
        <dbReference type="EMBL" id="GAF83693.1"/>
    </source>
</evidence>